<feature type="region of interest" description="Disordered" evidence="1">
    <location>
        <begin position="1"/>
        <end position="21"/>
    </location>
</feature>
<organism evidence="2 3">
    <name type="scientific">Oedothorax gibbosus</name>
    <dbReference type="NCBI Taxonomy" id="931172"/>
    <lineage>
        <taxon>Eukaryota</taxon>
        <taxon>Metazoa</taxon>
        <taxon>Ecdysozoa</taxon>
        <taxon>Arthropoda</taxon>
        <taxon>Chelicerata</taxon>
        <taxon>Arachnida</taxon>
        <taxon>Araneae</taxon>
        <taxon>Araneomorphae</taxon>
        <taxon>Entelegynae</taxon>
        <taxon>Araneoidea</taxon>
        <taxon>Linyphiidae</taxon>
        <taxon>Erigoninae</taxon>
        <taxon>Oedothorax</taxon>
    </lineage>
</organism>
<dbReference type="EMBL" id="JAFNEN010006441">
    <property type="protein sequence ID" value="KAG8155938.1"/>
    <property type="molecule type" value="Genomic_DNA"/>
</dbReference>
<dbReference type="Proteomes" id="UP000827092">
    <property type="component" value="Unassembled WGS sequence"/>
</dbReference>
<evidence type="ECO:0000313" key="2">
    <source>
        <dbReference type="EMBL" id="KAG8155938.1"/>
    </source>
</evidence>
<name>A0AAV6TDB9_9ARAC</name>
<dbReference type="AlphaFoldDB" id="A0AAV6TDB9"/>
<evidence type="ECO:0000313" key="3">
    <source>
        <dbReference type="Proteomes" id="UP000827092"/>
    </source>
</evidence>
<keyword evidence="3" id="KW-1185">Reference proteome</keyword>
<gene>
    <name evidence="2" type="ORF">JTE90_014346</name>
</gene>
<evidence type="ECO:0000256" key="1">
    <source>
        <dbReference type="SAM" id="MobiDB-lite"/>
    </source>
</evidence>
<proteinExistence type="predicted"/>
<accession>A0AAV6TDB9</accession>
<sequence>MSKGFPHSYGSPPAQRSFSGRPRAHLDLAGRAVKFSLYTLNKVSTIEKRFLPCTPSILAGAFSKIRASPGAINFFNSFWLQKDFGVPEMETPIAVPNAYEEIVNERIRSANPRGFSP</sequence>
<comment type="caution">
    <text evidence="2">The sequence shown here is derived from an EMBL/GenBank/DDBJ whole genome shotgun (WGS) entry which is preliminary data.</text>
</comment>
<reference evidence="2 3" key="1">
    <citation type="journal article" date="2022" name="Nat. Ecol. Evol.">
        <title>A masculinizing supergene underlies an exaggerated male reproductive morph in a spider.</title>
        <authorList>
            <person name="Hendrickx F."/>
            <person name="De Corte Z."/>
            <person name="Sonet G."/>
            <person name="Van Belleghem S.M."/>
            <person name="Kostlbacher S."/>
            <person name="Vangestel C."/>
        </authorList>
    </citation>
    <scope>NUCLEOTIDE SEQUENCE [LARGE SCALE GENOMIC DNA]</scope>
    <source>
        <strain evidence="2">W744_W776</strain>
    </source>
</reference>
<protein>
    <submittedName>
        <fullName evidence="2">Uncharacterized protein</fullName>
    </submittedName>
</protein>